<dbReference type="Proteomes" id="UP001497516">
    <property type="component" value="Chromosome 1"/>
</dbReference>
<evidence type="ECO:0000313" key="2">
    <source>
        <dbReference type="EMBL" id="CAL1356974.1"/>
    </source>
</evidence>
<keyword evidence="3" id="KW-1185">Reference proteome</keyword>
<organism evidence="2 3">
    <name type="scientific">Linum trigynum</name>
    <dbReference type="NCBI Taxonomy" id="586398"/>
    <lineage>
        <taxon>Eukaryota</taxon>
        <taxon>Viridiplantae</taxon>
        <taxon>Streptophyta</taxon>
        <taxon>Embryophyta</taxon>
        <taxon>Tracheophyta</taxon>
        <taxon>Spermatophyta</taxon>
        <taxon>Magnoliopsida</taxon>
        <taxon>eudicotyledons</taxon>
        <taxon>Gunneridae</taxon>
        <taxon>Pentapetalae</taxon>
        <taxon>rosids</taxon>
        <taxon>fabids</taxon>
        <taxon>Malpighiales</taxon>
        <taxon>Linaceae</taxon>
        <taxon>Linum</taxon>
    </lineage>
</organism>
<sequence length="102" mass="11865">MSVAVDDDSASEFTILQSEPGHGGIRFLIGRRFSWDDYYDEGSASASDRKKTKMRTDVTRAIKNHNRSRSLSPIRCHRLCRRTEIFGEPVEPKFDLMRWMLQ</sequence>
<proteinExistence type="predicted"/>
<protein>
    <submittedName>
        <fullName evidence="2">Uncharacterized protein</fullName>
    </submittedName>
</protein>
<evidence type="ECO:0000256" key="1">
    <source>
        <dbReference type="SAM" id="MobiDB-lite"/>
    </source>
</evidence>
<feature type="region of interest" description="Disordered" evidence="1">
    <location>
        <begin position="40"/>
        <end position="64"/>
    </location>
</feature>
<gene>
    <name evidence="2" type="ORF">LTRI10_LOCUS4638</name>
</gene>
<reference evidence="2 3" key="1">
    <citation type="submission" date="2024-04" db="EMBL/GenBank/DDBJ databases">
        <authorList>
            <person name="Fracassetti M."/>
        </authorList>
    </citation>
    <scope>NUCLEOTIDE SEQUENCE [LARGE SCALE GENOMIC DNA]</scope>
</reference>
<dbReference type="EMBL" id="OZ034813">
    <property type="protein sequence ID" value="CAL1356974.1"/>
    <property type="molecule type" value="Genomic_DNA"/>
</dbReference>
<accession>A0AAV2CL54</accession>
<dbReference type="AlphaFoldDB" id="A0AAV2CL54"/>
<evidence type="ECO:0000313" key="3">
    <source>
        <dbReference type="Proteomes" id="UP001497516"/>
    </source>
</evidence>
<name>A0AAV2CL54_9ROSI</name>